<evidence type="ECO:0008006" key="3">
    <source>
        <dbReference type="Google" id="ProtNLM"/>
    </source>
</evidence>
<organism evidence="1 2">
    <name type="scientific">Faecalitalea cylindroides ATCC 27803</name>
    <dbReference type="NCBI Taxonomy" id="649755"/>
    <lineage>
        <taxon>Bacteria</taxon>
        <taxon>Bacillati</taxon>
        <taxon>Bacillota</taxon>
        <taxon>Erysipelotrichia</taxon>
        <taxon>Erysipelotrichales</taxon>
        <taxon>Erysipelotrichaceae</taxon>
        <taxon>Faecalitalea</taxon>
    </lineage>
</organism>
<reference evidence="1 2" key="1">
    <citation type="submission" date="2013-06" db="EMBL/GenBank/DDBJ databases">
        <authorList>
            <person name="Weinstock G."/>
            <person name="Sodergren E."/>
            <person name="Lobos E.A."/>
            <person name="Fulton L."/>
            <person name="Fulton R."/>
            <person name="Courtney L."/>
            <person name="Fronick C."/>
            <person name="O'Laughlin M."/>
            <person name="Godfrey J."/>
            <person name="Wilson R.M."/>
            <person name="Miner T."/>
            <person name="Farmer C."/>
            <person name="Delehaunty K."/>
            <person name="Cordes M."/>
            <person name="Minx P."/>
            <person name="Tomlinson C."/>
            <person name="Chen J."/>
            <person name="Wollam A."/>
            <person name="Pepin K.H."/>
            <person name="Bhonagiri V."/>
            <person name="Zhang X."/>
            <person name="Warren W."/>
            <person name="Mitreva M."/>
            <person name="Mardis E.R."/>
            <person name="Wilson R.K."/>
        </authorList>
    </citation>
    <scope>NUCLEOTIDE SEQUENCE [LARGE SCALE GENOMIC DNA]</scope>
    <source>
        <strain evidence="1 2">ATCC 27803</strain>
    </source>
</reference>
<dbReference type="HOGENOM" id="CLU_187427_0_0_9"/>
<dbReference type="Gene3D" id="1.10.1220.10">
    <property type="entry name" value="Met repressor-like"/>
    <property type="match status" value="1"/>
</dbReference>
<comment type="caution">
    <text evidence="1">The sequence shown here is derived from an EMBL/GenBank/DDBJ whole genome shotgun (WGS) entry which is preliminary data.</text>
</comment>
<dbReference type="GO" id="GO:0006355">
    <property type="term" value="P:regulation of DNA-templated transcription"/>
    <property type="evidence" value="ECO:0007669"/>
    <property type="project" value="InterPro"/>
</dbReference>
<dbReference type="AlphaFoldDB" id="U2P3Z2"/>
<gene>
    <name evidence="1" type="ORF">HMPREF0367_01142</name>
</gene>
<proteinExistence type="predicted"/>
<evidence type="ECO:0000313" key="2">
    <source>
        <dbReference type="Proteomes" id="UP000016658"/>
    </source>
</evidence>
<dbReference type="OrthoDB" id="1824311at2"/>
<dbReference type="EMBL" id="AWVI01000045">
    <property type="protein sequence ID" value="ERK45200.1"/>
    <property type="molecule type" value="Genomic_DNA"/>
</dbReference>
<dbReference type="RefSeq" id="WP_035403063.1">
    <property type="nucleotide sequence ID" value="NZ_KI271033.1"/>
</dbReference>
<dbReference type="Proteomes" id="UP000016658">
    <property type="component" value="Unassembled WGS sequence"/>
</dbReference>
<accession>U2P3Z2</accession>
<evidence type="ECO:0000313" key="1">
    <source>
        <dbReference type="EMBL" id="ERK45200.1"/>
    </source>
</evidence>
<dbReference type="InterPro" id="IPR013321">
    <property type="entry name" value="Arc_rbn_hlx_hlx"/>
</dbReference>
<sequence length="64" mass="7434">MTTEAQKKANRKYEIEKTENIRIRVPIGKKALIHQCAQLNNESINGMVNRLIDEELQRLLKKGD</sequence>
<protein>
    <recommendedName>
        <fullName evidence="3">Toxin-antitoxin system, antitoxin component, ribbon-helix-helix domain protein</fullName>
    </recommendedName>
</protein>
<name>U2P3Z2_9FIRM</name>